<evidence type="ECO:0000256" key="11">
    <source>
        <dbReference type="ARBA" id="ARBA00023128"/>
    </source>
</evidence>
<evidence type="ECO:0000256" key="6">
    <source>
        <dbReference type="ARBA" id="ARBA00022741"/>
    </source>
</evidence>
<keyword evidence="17" id="KW-1185">Reference proteome</keyword>
<dbReference type="SMART" id="SM00174">
    <property type="entry name" value="RHO"/>
    <property type="match status" value="1"/>
</dbReference>
<dbReference type="InterPro" id="IPR013567">
    <property type="entry name" value="EF_hand_assoc_2"/>
</dbReference>
<dbReference type="GO" id="GO:0005741">
    <property type="term" value="C:mitochondrial outer membrane"/>
    <property type="evidence" value="ECO:0007669"/>
    <property type="project" value="UniProtKB-SubCell"/>
</dbReference>
<organism evidence="16 17">
    <name type="scientific">Paramecium octaurelia</name>
    <dbReference type="NCBI Taxonomy" id="43137"/>
    <lineage>
        <taxon>Eukaryota</taxon>
        <taxon>Sar</taxon>
        <taxon>Alveolata</taxon>
        <taxon>Ciliophora</taxon>
        <taxon>Intramacronucleata</taxon>
        <taxon>Oligohymenophorea</taxon>
        <taxon>Peniculida</taxon>
        <taxon>Parameciidae</taxon>
        <taxon>Paramecium</taxon>
    </lineage>
</organism>
<evidence type="ECO:0000256" key="13">
    <source>
        <dbReference type="ARBA" id="ARBA00023136"/>
    </source>
</evidence>
<keyword evidence="5" id="KW-0677">Repeat</keyword>
<evidence type="ECO:0000256" key="4">
    <source>
        <dbReference type="ARBA" id="ARBA00022723"/>
    </source>
</evidence>
<evidence type="ECO:0000256" key="5">
    <source>
        <dbReference type="ARBA" id="ARBA00022737"/>
    </source>
</evidence>
<comment type="subcellular location">
    <subcellularLocation>
        <location evidence="1">Mitochondrion outer membrane</location>
        <topology evidence="1">Single-pass type IV membrane protein</topology>
    </subcellularLocation>
</comment>
<dbReference type="PROSITE" id="PS51419">
    <property type="entry name" value="RAB"/>
    <property type="match status" value="1"/>
</dbReference>
<comment type="caution">
    <text evidence="16">The sequence shown here is derived from an EMBL/GenBank/DDBJ whole genome shotgun (WGS) entry which is preliminary data.</text>
</comment>
<dbReference type="AlphaFoldDB" id="A0A8S1SU41"/>
<dbReference type="EMBL" id="CAJJDP010000014">
    <property type="protein sequence ID" value="CAD8142677.1"/>
    <property type="molecule type" value="Genomic_DNA"/>
</dbReference>
<dbReference type="FunFam" id="1.10.238.10:FF:000011">
    <property type="entry name" value="Mitochondrial Rho GTPase"/>
    <property type="match status" value="1"/>
</dbReference>
<keyword evidence="8" id="KW-0378">Hydrolase</keyword>
<dbReference type="GO" id="GO:0005525">
    <property type="term" value="F:GTP binding"/>
    <property type="evidence" value="ECO:0007669"/>
    <property type="project" value="UniProtKB-KW"/>
</dbReference>
<dbReference type="OrthoDB" id="10020961at2759"/>
<dbReference type="OMA" id="QDVINCA"/>
<sequence>MRKRDFKVVVIGDSGVGKSTFISALINESLNKVTHIDKHQPIQLPPEMFNHPQCNTTLIDTKCQPNQLPEQVKIADVILLMYAIDDDGSWERLNKFWLRELKEKEFKQPIIVVGNKLDLMGLDEDREYCRIFKVIKQLVKDFSQVEMGIECSSIKLQGVQDVINCAQRSYLYPLAPLYNLVNKSLTEGFKKALTRIFRICDRDGDGKWSDFELERFQKKVFKKHLDSSDIAGIKDLIEEELKDDSNKKSFITLQGFMALQKRGIELMKIQISWTILRYFNYKDDLTLEESLFQEELKFDQNAGQTVELSDFALQKLKSIFLLNGQTLTQTQFNYIFYPVMFQTNFPLLQQYHSESQQITLTQWLALWNAFSFFNYKDAYKLLSYIGVDIKISDAFKEQNKKDSWHSVQKTIERKVFHIAIITKNKKKILEKYFNNLSPKITTIKSKTYVISIYDELQAEQQIEISRLCIVDFLIIENSCRFQTEQLIPITLYNDDEDIYAQISKVAELIHTNTFGYSENQIQLLKQKNGVSLIQIASVIALLVGLTSAGYYYFQFKPFKKSK</sequence>
<dbReference type="InterPro" id="IPR001806">
    <property type="entry name" value="Small_GTPase"/>
</dbReference>
<dbReference type="Proteomes" id="UP000683925">
    <property type="component" value="Unassembled WGS sequence"/>
</dbReference>
<name>A0A8S1SU41_PAROT</name>
<keyword evidence="4" id="KW-0479">Metal-binding</keyword>
<evidence type="ECO:0000256" key="2">
    <source>
        <dbReference type="ARBA" id="ARBA00007981"/>
    </source>
</evidence>
<evidence type="ECO:0000256" key="8">
    <source>
        <dbReference type="ARBA" id="ARBA00022801"/>
    </source>
</evidence>
<keyword evidence="6" id="KW-0547">Nucleotide-binding</keyword>
<keyword evidence="10 14" id="KW-1133">Transmembrane helix</keyword>
<dbReference type="FunFam" id="3.40.50.300:FF:003397">
    <property type="entry name" value="Eng_C97 protein"/>
    <property type="match status" value="1"/>
</dbReference>
<dbReference type="InterPro" id="IPR003578">
    <property type="entry name" value="Small_GTPase_Rho"/>
</dbReference>
<keyword evidence="7" id="KW-1000">Mitochondrion outer membrane</keyword>
<evidence type="ECO:0000313" key="16">
    <source>
        <dbReference type="EMBL" id="CAD8142677.1"/>
    </source>
</evidence>
<evidence type="ECO:0000256" key="10">
    <source>
        <dbReference type="ARBA" id="ARBA00022989"/>
    </source>
</evidence>
<dbReference type="Pfam" id="PF00071">
    <property type="entry name" value="Ras"/>
    <property type="match status" value="1"/>
</dbReference>
<feature type="domain" description="EF hand associated type-2" evidence="15">
    <location>
        <begin position="223"/>
        <end position="310"/>
    </location>
</feature>
<evidence type="ECO:0000256" key="7">
    <source>
        <dbReference type="ARBA" id="ARBA00022787"/>
    </source>
</evidence>
<keyword evidence="9" id="KW-0106">Calcium</keyword>
<evidence type="ECO:0000256" key="9">
    <source>
        <dbReference type="ARBA" id="ARBA00022837"/>
    </source>
</evidence>
<reference evidence="16" key="1">
    <citation type="submission" date="2021-01" db="EMBL/GenBank/DDBJ databases">
        <authorList>
            <consortium name="Genoscope - CEA"/>
            <person name="William W."/>
        </authorList>
    </citation>
    <scope>NUCLEOTIDE SEQUENCE</scope>
</reference>
<protein>
    <recommendedName>
        <fullName evidence="15">EF hand associated type-2 domain-containing protein</fullName>
    </recommendedName>
</protein>
<evidence type="ECO:0000256" key="1">
    <source>
        <dbReference type="ARBA" id="ARBA00004200"/>
    </source>
</evidence>
<proteinExistence type="inferred from homology"/>
<evidence type="ECO:0000313" key="17">
    <source>
        <dbReference type="Proteomes" id="UP000683925"/>
    </source>
</evidence>
<keyword evidence="11" id="KW-0496">Mitochondrion</keyword>
<dbReference type="InterPro" id="IPR025662">
    <property type="entry name" value="Sigma_54_int_dom_ATP-bd_1"/>
</dbReference>
<evidence type="ECO:0000256" key="14">
    <source>
        <dbReference type="SAM" id="Phobius"/>
    </source>
</evidence>
<keyword evidence="13 14" id="KW-0472">Membrane</keyword>
<accession>A0A8S1SU41</accession>
<dbReference type="GO" id="GO:0003924">
    <property type="term" value="F:GTPase activity"/>
    <property type="evidence" value="ECO:0007669"/>
    <property type="project" value="InterPro"/>
</dbReference>
<evidence type="ECO:0000256" key="3">
    <source>
        <dbReference type="ARBA" id="ARBA00022692"/>
    </source>
</evidence>
<dbReference type="PROSITE" id="PS00675">
    <property type="entry name" value="SIGMA54_INTERACT_1"/>
    <property type="match status" value="1"/>
</dbReference>
<evidence type="ECO:0000256" key="12">
    <source>
        <dbReference type="ARBA" id="ARBA00023134"/>
    </source>
</evidence>
<dbReference type="GO" id="GO:0007264">
    <property type="term" value="P:small GTPase-mediated signal transduction"/>
    <property type="evidence" value="ECO:0007669"/>
    <property type="project" value="InterPro"/>
</dbReference>
<keyword evidence="3 14" id="KW-0812">Transmembrane</keyword>
<dbReference type="Pfam" id="PF08356">
    <property type="entry name" value="EF_assoc_2"/>
    <property type="match status" value="1"/>
</dbReference>
<gene>
    <name evidence="16" type="ORF">POCTA_138.1.T0140097</name>
</gene>
<dbReference type="SMART" id="SM00175">
    <property type="entry name" value="RAB"/>
    <property type="match status" value="1"/>
</dbReference>
<feature type="transmembrane region" description="Helical" evidence="14">
    <location>
        <begin position="532"/>
        <end position="553"/>
    </location>
</feature>
<dbReference type="GO" id="GO:0046872">
    <property type="term" value="F:metal ion binding"/>
    <property type="evidence" value="ECO:0007669"/>
    <property type="project" value="UniProtKB-KW"/>
</dbReference>
<dbReference type="SMART" id="SM00173">
    <property type="entry name" value="RAS"/>
    <property type="match status" value="1"/>
</dbReference>
<comment type="similarity">
    <text evidence="2">Belongs to the mitochondrial Rho GTPase family.</text>
</comment>
<dbReference type="PANTHER" id="PTHR24072">
    <property type="entry name" value="RHO FAMILY GTPASE"/>
    <property type="match status" value="1"/>
</dbReference>
<evidence type="ECO:0000259" key="15">
    <source>
        <dbReference type="Pfam" id="PF08356"/>
    </source>
</evidence>
<keyword evidence="12" id="KW-0342">GTP-binding</keyword>